<feature type="transmembrane region" description="Helical" evidence="2">
    <location>
        <begin position="556"/>
        <end position="575"/>
    </location>
</feature>
<feature type="transmembrane region" description="Helical" evidence="2">
    <location>
        <begin position="533"/>
        <end position="550"/>
    </location>
</feature>
<comment type="caution">
    <text evidence="3">The sequence shown here is derived from an EMBL/GenBank/DDBJ whole genome shotgun (WGS) entry which is preliminary data.</text>
</comment>
<feature type="compositionally biased region" description="Pro residues" evidence="1">
    <location>
        <begin position="132"/>
        <end position="143"/>
    </location>
</feature>
<keyword evidence="2" id="KW-1133">Transmembrane helix</keyword>
<feature type="compositionally biased region" description="Low complexity" evidence="1">
    <location>
        <begin position="50"/>
        <end position="63"/>
    </location>
</feature>
<feature type="compositionally biased region" description="Low complexity" evidence="1">
    <location>
        <begin position="73"/>
        <end position="91"/>
    </location>
</feature>
<accession>A0ABV1KGS6</accession>
<proteinExistence type="predicted"/>
<feature type="transmembrane region" description="Helical" evidence="2">
    <location>
        <begin position="215"/>
        <end position="234"/>
    </location>
</feature>
<organism evidence="3 4">
    <name type="scientific">Pseudonocardia nematodicida</name>
    <dbReference type="NCBI Taxonomy" id="1206997"/>
    <lineage>
        <taxon>Bacteria</taxon>
        <taxon>Bacillati</taxon>
        <taxon>Actinomycetota</taxon>
        <taxon>Actinomycetes</taxon>
        <taxon>Pseudonocardiales</taxon>
        <taxon>Pseudonocardiaceae</taxon>
        <taxon>Pseudonocardia</taxon>
    </lineage>
</organism>
<sequence length="760" mass="80674">MTSETRRAGAPDPSPRSRAAGNGPSGPAQAGTGRRRRYAEDAAPAPGPRPAGTRPPGEAGPAEQSRPAGGAEGSRPAGGDAARARVGAAAGPTREAGRRAESPSEQTQFVPPPGPESPTSFVRMPPRSAGDGPPPPPAPPSGPQEPLSPLWIWASPALAVLAVLLLPLAAMTTDLTQLGGWGLAAVLSPFGWIALLLAIACCVVELWSRRPRIPMLGFATGVLILCSTGMPSVVQPQARFTTAWLISGFVDAVAGDGVPPSGVDARFYWPAFFAQWAWFRDAAGIDQLDVILRWYPPAIVAVWTIGVYALARSMLGGTRAPWVAAWLFVGMNWIEQDYFSPQASAVVLMLTVLVFALGPLATRRQDNAGVPGWPRPHKGSPKLPRWRRWLNSALTPPNQPTLPARQLLLIYFCAALCLIALAPSHQLTPFAIIGQLVVLTVVGRFRGRGLVIIGMLAVLVFVLIAARDFWMTQISMITGGDQDGGALQSGVADRLVGDTGQIAVKALRVLMPGLTWLLAIAGAWVYWKRRRDLVPIFLAAVPMAFAAQGYGGEVFLRIVLFGLPILTILATDALRAFARVDRKRERILAGGMVVLFGFLVLIRGGNDAYLDVTTEDVQMTRQAYAEAPPGAKVQPLSTVGPYGLTGIGEHENMTNSVRGCTILAMDPIPCIEQVQPQTVMFYGSMEKQGVVLNDQPEGWTLAVREQLIASGQYRATYENGFNAILVSTAPPEPAEGEEAAPPPDPAADPAAPPATGEGTP</sequence>
<feature type="transmembrane region" description="Helical" evidence="2">
    <location>
        <begin position="340"/>
        <end position="361"/>
    </location>
</feature>
<name>A0ABV1KGS6_9PSEU</name>
<feature type="transmembrane region" description="Helical" evidence="2">
    <location>
        <begin position="150"/>
        <end position="170"/>
    </location>
</feature>
<feature type="transmembrane region" description="Helical" evidence="2">
    <location>
        <begin position="587"/>
        <end position="605"/>
    </location>
</feature>
<keyword evidence="2" id="KW-0812">Transmembrane</keyword>
<dbReference type="Proteomes" id="UP001494902">
    <property type="component" value="Unassembled WGS sequence"/>
</dbReference>
<protein>
    <submittedName>
        <fullName evidence="3">Uncharacterized protein</fullName>
    </submittedName>
</protein>
<feature type="compositionally biased region" description="Pro residues" evidence="1">
    <location>
        <begin position="740"/>
        <end position="752"/>
    </location>
</feature>
<dbReference type="RefSeq" id="WP_349300736.1">
    <property type="nucleotide sequence ID" value="NZ_JBEDNQ010000011.1"/>
</dbReference>
<reference evidence="3 4" key="1">
    <citation type="submission" date="2024-03" db="EMBL/GenBank/DDBJ databases">
        <title>Draft genome sequence of Pseudonocardia nematodicida JCM 31783.</title>
        <authorList>
            <person name="Butdee W."/>
            <person name="Duangmal K."/>
        </authorList>
    </citation>
    <scope>NUCLEOTIDE SEQUENCE [LARGE SCALE GENOMIC DNA]</scope>
    <source>
        <strain evidence="3 4">JCM 31783</strain>
    </source>
</reference>
<dbReference type="PANTHER" id="PTHR48125">
    <property type="entry name" value="LP07818P1"/>
    <property type="match status" value="1"/>
</dbReference>
<gene>
    <name evidence="3" type="ORF">WIS52_24625</name>
</gene>
<evidence type="ECO:0000256" key="1">
    <source>
        <dbReference type="SAM" id="MobiDB-lite"/>
    </source>
</evidence>
<dbReference type="PANTHER" id="PTHR48125:SF10">
    <property type="entry name" value="OS12G0136300 PROTEIN"/>
    <property type="match status" value="1"/>
</dbReference>
<evidence type="ECO:0000313" key="3">
    <source>
        <dbReference type="EMBL" id="MEQ3553670.1"/>
    </source>
</evidence>
<feature type="region of interest" description="Disordered" evidence="1">
    <location>
        <begin position="1"/>
        <end position="145"/>
    </location>
</feature>
<feature type="transmembrane region" description="Helical" evidence="2">
    <location>
        <begin position="402"/>
        <end position="421"/>
    </location>
</feature>
<keyword evidence="2" id="KW-0472">Membrane</keyword>
<evidence type="ECO:0000313" key="4">
    <source>
        <dbReference type="Proteomes" id="UP001494902"/>
    </source>
</evidence>
<feature type="transmembrane region" description="Helical" evidence="2">
    <location>
        <begin position="450"/>
        <end position="470"/>
    </location>
</feature>
<feature type="region of interest" description="Disordered" evidence="1">
    <location>
        <begin position="728"/>
        <end position="760"/>
    </location>
</feature>
<feature type="transmembrane region" description="Helical" evidence="2">
    <location>
        <begin position="427"/>
        <end position="443"/>
    </location>
</feature>
<feature type="transmembrane region" description="Helical" evidence="2">
    <location>
        <begin position="294"/>
        <end position="311"/>
    </location>
</feature>
<evidence type="ECO:0000256" key="2">
    <source>
        <dbReference type="SAM" id="Phobius"/>
    </source>
</evidence>
<keyword evidence="4" id="KW-1185">Reference proteome</keyword>
<dbReference type="EMBL" id="JBEDNQ010000011">
    <property type="protein sequence ID" value="MEQ3553670.1"/>
    <property type="molecule type" value="Genomic_DNA"/>
</dbReference>
<feature type="transmembrane region" description="Helical" evidence="2">
    <location>
        <begin position="506"/>
        <end position="526"/>
    </location>
</feature>